<dbReference type="InterPro" id="IPR021994">
    <property type="entry name" value="DUF3592"/>
</dbReference>
<reference evidence="3 4" key="1">
    <citation type="submission" date="2019-04" db="EMBL/GenBank/DDBJ databases">
        <title>Complete genome sequence of Agrobacterium larrymoorei CFBP5473.</title>
        <authorList>
            <person name="Haryono M."/>
            <person name="Chou L."/>
            <person name="Lin Y.-C."/>
            <person name="Lai E.-M."/>
            <person name="Kuo C.-H."/>
        </authorList>
    </citation>
    <scope>NUCLEOTIDE SEQUENCE [LARGE SCALE GENOMIC DNA]</scope>
    <source>
        <strain evidence="3 4">CFBP5473</strain>
    </source>
</reference>
<evidence type="ECO:0000256" key="1">
    <source>
        <dbReference type="SAM" id="Phobius"/>
    </source>
</evidence>
<proteinExistence type="predicted"/>
<evidence type="ECO:0000313" key="4">
    <source>
        <dbReference type="Proteomes" id="UP000298545"/>
    </source>
</evidence>
<dbReference type="Pfam" id="PF12158">
    <property type="entry name" value="DUF3592"/>
    <property type="match status" value="1"/>
</dbReference>
<evidence type="ECO:0000313" key="3">
    <source>
        <dbReference type="EMBL" id="QCI97056.1"/>
    </source>
</evidence>
<gene>
    <name evidence="3" type="ORF">CFBP5473_03485</name>
</gene>
<dbReference type="AlphaFoldDB" id="A0A4D7DRZ0"/>
<keyword evidence="1" id="KW-0472">Membrane</keyword>
<dbReference type="Proteomes" id="UP000298545">
    <property type="component" value="Chromosome circular"/>
</dbReference>
<dbReference type="KEGG" id="alf:CFBP5473_03485"/>
<dbReference type="EMBL" id="CP039691">
    <property type="protein sequence ID" value="QCI97056.1"/>
    <property type="molecule type" value="Genomic_DNA"/>
</dbReference>
<name>A0A4D7DRZ0_9HYPH</name>
<keyword evidence="1" id="KW-1133">Transmembrane helix</keyword>
<keyword evidence="1" id="KW-0812">Transmembrane</keyword>
<organism evidence="3 4">
    <name type="scientific">Agrobacterium larrymoorei</name>
    <dbReference type="NCBI Taxonomy" id="160699"/>
    <lineage>
        <taxon>Bacteria</taxon>
        <taxon>Pseudomonadati</taxon>
        <taxon>Pseudomonadota</taxon>
        <taxon>Alphaproteobacteria</taxon>
        <taxon>Hyphomicrobiales</taxon>
        <taxon>Rhizobiaceae</taxon>
        <taxon>Rhizobium/Agrobacterium group</taxon>
        <taxon>Agrobacterium</taxon>
    </lineage>
</organism>
<accession>A0A4D7DRZ0</accession>
<evidence type="ECO:0000259" key="2">
    <source>
        <dbReference type="Pfam" id="PF12158"/>
    </source>
</evidence>
<feature type="transmembrane region" description="Helical" evidence="1">
    <location>
        <begin position="32"/>
        <end position="53"/>
    </location>
</feature>
<sequence>MVDFFMSLARTPSEVPRRTPLERSMDMKIIKLIGWGFAVFGLVFVVVGAGIYYSDSQFAARALKAKGVVTDMVRPERNSTSYSAIVRFTDAQGQQQEMADKMSSNPPRFSRGDEVDVLYDPQSPSNAMIDDAFGRYFLPGMFSGLGAVIATIGVAILIVPTIRKRGRARLLRFGRPVEAEFLEVFRDQKITVNGTNPFRVAAQAKDPTTGQLRRYESHTIWVDPSAQLEGRKVKVMVDPAKPSRYAMDLSDVVPEQV</sequence>
<protein>
    <submittedName>
        <fullName evidence="3">DUF3592 domain-containing protein</fullName>
    </submittedName>
</protein>
<feature type="domain" description="DUF3592" evidence="2">
    <location>
        <begin position="67"/>
        <end position="131"/>
    </location>
</feature>
<dbReference type="OrthoDB" id="2242169at2"/>
<feature type="transmembrane region" description="Helical" evidence="1">
    <location>
        <begin position="136"/>
        <end position="159"/>
    </location>
</feature>